<keyword evidence="9" id="KW-1185">Reference proteome</keyword>
<reference evidence="8 9" key="1">
    <citation type="submission" date="2022-04" db="EMBL/GenBank/DDBJ databases">
        <title>Genome diversity in the genus Frankia.</title>
        <authorList>
            <person name="Carlos-Shanley C."/>
            <person name="Hahn D."/>
        </authorList>
    </citation>
    <scope>NUCLEOTIDE SEQUENCE [LARGE SCALE GENOMIC DNA]</scope>
    <source>
        <strain evidence="8 9">Ag45/Mut15</strain>
    </source>
</reference>
<feature type="compositionally biased region" description="Basic residues" evidence="6">
    <location>
        <begin position="262"/>
        <end position="272"/>
    </location>
</feature>
<keyword evidence="3" id="KW-0378">Hydrolase</keyword>
<dbReference type="Gene3D" id="2.40.50.140">
    <property type="entry name" value="Nucleic acid-binding proteins"/>
    <property type="match status" value="1"/>
</dbReference>
<dbReference type="PANTHER" id="PTHR30001">
    <property type="entry name" value="RIBONUCLEASE"/>
    <property type="match status" value="1"/>
</dbReference>
<evidence type="ECO:0000256" key="3">
    <source>
        <dbReference type="ARBA" id="ARBA00022801"/>
    </source>
</evidence>
<proteinExistence type="predicted"/>
<evidence type="ECO:0000256" key="5">
    <source>
        <dbReference type="ARBA" id="ARBA00022884"/>
    </source>
</evidence>
<feature type="compositionally biased region" description="Basic and acidic residues" evidence="6">
    <location>
        <begin position="641"/>
        <end position="652"/>
    </location>
</feature>
<feature type="compositionally biased region" description="Acidic residues" evidence="6">
    <location>
        <begin position="577"/>
        <end position="608"/>
    </location>
</feature>
<feature type="compositionally biased region" description="Polar residues" evidence="6">
    <location>
        <begin position="1163"/>
        <end position="1173"/>
    </location>
</feature>
<feature type="compositionally biased region" description="Low complexity" evidence="6">
    <location>
        <begin position="57"/>
        <end position="92"/>
    </location>
</feature>
<feature type="region of interest" description="Disordered" evidence="6">
    <location>
        <begin position="352"/>
        <end position="427"/>
    </location>
</feature>
<feature type="compositionally biased region" description="Low complexity" evidence="6">
    <location>
        <begin position="418"/>
        <end position="427"/>
    </location>
</feature>
<evidence type="ECO:0000313" key="8">
    <source>
        <dbReference type="EMBL" id="MCK9876370.1"/>
    </source>
</evidence>
<dbReference type="SUPFAM" id="SSF50249">
    <property type="entry name" value="Nucleic acid-binding proteins"/>
    <property type="match status" value="1"/>
</dbReference>
<keyword evidence="4" id="KW-0460">Magnesium</keyword>
<dbReference type="RefSeq" id="WP_248824653.1">
    <property type="nucleotide sequence ID" value="NZ_JALKFT010000009.1"/>
</dbReference>
<dbReference type="PROSITE" id="PS50126">
    <property type="entry name" value="S1"/>
    <property type="match status" value="1"/>
</dbReference>
<dbReference type="CDD" id="cd04453">
    <property type="entry name" value="S1_RNase_E"/>
    <property type="match status" value="1"/>
</dbReference>
<feature type="compositionally biased region" description="Basic residues" evidence="6">
    <location>
        <begin position="529"/>
        <end position="541"/>
    </location>
</feature>
<feature type="region of interest" description="Disordered" evidence="6">
    <location>
        <begin position="1"/>
        <end position="292"/>
    </location>
</feature>
<feature type="compositionally biased region" description="Low complexity" evidence="6">
    <location>
        <begin position="1174"/>
        <end position="1185"/>
    </location>
</feature>
<feature type="compositionally biased region" description="Low complexity" evidence="6">
    <location>
        <begin position="1300"/>
        <end position="1330"/>
    </location>
</feature>
<dbReference type="InterPro" id="IPR019307">
    <property type="entry name" value="RNA-bd_AU-1/RNase_E/G"/>
</dbReference>
<dbReference type="NCBIfam" id="TIGR00757">
    <property type="entry name" value="RNaseEG"/>
    <property type="match status" value="1"/>
</dbReference>
<comment type="cofactor">
    <cofactor evidence="1">
        <name>Mg(2+)</name>
        <dbReference type="ChEBI" id="CHEBI:18420"/>
    </cofactor>
</comment>
<feature type="compositionally biased region" description="Low complexity" evidence="6">
    <location>
        <begin position="15"/>
        <end position="34"/>
    </location>
</feature>
<organism evidence="8 9">
    <name type="scientific">Frankia umida</name>
    <dbReference type="NCBI Taxonomy" id="573489"/>
    <lineage>
        <taxon>Bacteria</taxon>
        <taxon>Bacillati</taxon>
        <taxon>Actinomycetota</taxon>
        <taxon>Actinomycetes</taxon>
        <taxon>Frankiales</taxon>
        <taxon>Frankiaceae</taxon>
        <taxon>Frankia</taxon>
    </lineage>
</organism>
<dbReference type="SMART" id="SM00316">
    <property type="entry name" value="S1"/>
    <property type="match status" value="1"/>
</dbReference>
<name>A0ABT0JY53_9ACTN</name>
<feature type="domain" description="S1 motif" evidence="7">
    <location>
        <begin position="732"/>
        <end position="815"/>
    </location>
</feature>
<feature type="compositionally biased region" description="Acidic residues" evidence="6">
    <location>
        <begin position="507"/>
        <end position="522"/>
    </location>
</feature>
<gene>
    <name evidence="8" type="ORF">MXD59_11395</name>
</gene>
<comment type="caution">
    <text evidence="8">The sequence shown here is derived from an EMBL/GenBank/DDBJ whole genome shotgun (WGS) entry which is preliminary data.</text>
</comment>
<feature type="compositionally biased region" description="Low complexity" evidence="6">
    <location>
        <begin position="275"/>
        <end position="292"/>
    </location>
</feature>
<sequence length="1337" mass="138072">MPIGTGGPTDPPPSAAAAGVPAESADASEAVAAPTKRRTRSAGTTTTRTRSTRASRAKAASEAAEATETATVEVATAPAAITEAPGSAAPPAEARDAEPAGSTAQAPAVAQAASEPSATEASAAQAPAPVRRTRSRRAVRESAPASDTPASDTPATEAAPSTDAVASSATPEPVAAAPAESTATDTPSTPAAEAPKTTRRTRARRATSAPVSPPGVAETTPPASGDAAAGSVAAASTADAAASPEPVAADGATTEPAAAPRTRTRARGTRRRATSESTDPTESATAGTAPAAAVAEPVVAEAVPSAVESVVVTGSAGAPEGDAIPASAAAVDVAELADDADVAELADGAVVTGAESATTGATAVETDPDEAPDPAATVPAQDDSSAPSAKAAGTRGRSRSRRVAAPTWTDAEAERTPAARPAARRPVAMVTFQAPELAVEPRWRRDVPPVVPPVVPVAPLPVDEVVATAAAPEAENTARTKVDARDPVLDEDDEETTLGDVATGEFAESDVDDGDFDDDDEQGTGSGSTRRRRRGRRGRGRARGDEDGPDEFGGTGSAGDAPAVTDAGPDGHTSVEADWDGETAETTEDTEDTEDTADHDGDDADSDDERATGSRRRRRRRRRSGGDEATTPDDPPNTVVHVREIRRDDDQVRGLSGSTRLEAKRQRRREGRDNGRRRPPIVTEAEFLARREAVERRMIVRHAGDRTQIAVLEDGVLVEHFVTRASSASYAGNVYLGRVQNVLASMEAAFVDIGKGRNAVLYAGEVNYDASGLDGRPRKIEQVLKSGQSVLVQVSKDPLGHKGARLTSQISLPGRYLVYVPDGQNAGISRKLPDTERSRLKSILKKITPEDGGVIVRTAAEGASEAELARDVERLAAQWEDIQRRSKKASAPSLLYGEPDLVVRVIRDIFNEDFTELVVQGSGEARIIEEYIDTVAPDLRPRIRRYTGTGDVFADYRVDEQLAKALDRKVWLPSGGSLVIDRTEAMTVVDVNTGKFTGKGGNLEETVTKNNLEAAEEIVRQLRLRDIGGIIVIDFIDMVLESNRELVLRRLTECLGRDRTRHQVAEVTSLGLVQMTRKRVGQGLLEAYSEQCVHCNGRGVTIHLNGGGGGDQSIQSYNGHGHAPNGHTPNGHGSSGAGHNGQPRNDQVRGDQTRDEQAPGDQEQPSAGVSTASGGQPEAATASAASGGGRRSRGAATRAAGGPALAAAISEAVASTVVVAGDDAAQAEPVHPVASDVGPTGGDPVTVNGNGHQTTANVTPLGADAPPPVYANTDDPDSLAGAEEGPVVDKPARRRRRASRPASTPSTEAASTSAEPSPVAAATATATAPEPADHVSG</sequence>
<feature type="compositionally biased region" description="Basic residues" evidence="6">
    <location>
        <begin position="613"/>
        <end position="623"/>
    </location>
</feature>
<evidence type="ECO:0000256" key="4">
    <source>
        <dbReference type="ARBA" id="ARBA00022842"/>
    </source>
</evidence>
<feature type="compositionally biased region" description="Low complexity" evidence="6">
    <location>
        <begin position="220"/>
        <end position="261"/>
    </location>
</feature>
<accession>A0ABT0JY53</accession>
<dbReference type="Proteomes" id="UP001201873">
    <property type="component" value="Unassembled WGS sequence"/>
</dbReference>
<feature type="compositionally biased region" description="Basic and acidic residues" evidence="6">
    <location>
        <begin position="476"/>
        <end position="488"/>
    </location>
</feature>
<evidence type="ECO:0000259" key="7">
    <source>
        <dbReference type="PROSITE" id="PS50126"/>
    </source>
</evidence>
<feature type="compositionally biased region" description="Polar residues" evidence="6">
    <location>
        <begin position="1247"/>
        <end position="1258"/>
    </location>
</feature>
<feature type="compositionally biased region" description="Basic and acidic residues" evidence="6">
    <location>
        <begin position="1146"/>
        <end position="1157"/>
    </location>
</feature>
<dbReference type="InterPro" id="IPR004659">
    <property type="entry name" value="RNase_E/G"/>
</dbReference>
<feature type="region of interest" description="Disordered" evidence="6">
    <location>
        <begin position="469"/>
        <end position="680"/>
    </location>
</feature>
<dbReference type="InterPro" id="IPR012340">
    <property type="entry name" value="NA-bd_OB-fold"/>
</dbReference>
<feature type="compositionally biased region" description="Low complexity" evidence="6">
    <location>
        <begin position="352"/>
        <end position="365"/>
    </location>
</feature>
<evidence type="ECO:0000313" key="9">
    <source>
        <dbReference type="Proteomes" id="UP001201873"/>
    </source>
</evidence>
<dbReference type="EMBL" id="JALKFT010000009">
    <property type="protein sequence ID" value="MCK9876370.1"/>
    <property type="molecule type" value="Genomic_DNA"/>
</dbReference>
<dbReference type="Pfam" id="PF10150">
    <property type="entry name" value="RNase_E_G"/>
    <property type="match status" value="1"/>
</dbReference>
<keyword evidence="5" id="KW-0694">RNA-binding</keyword>
<evidence type="ECO:0000256" key="6">
    <source>
        <dbReference type="SAM" id="MobiDB-lite"/>
    </source>
</evidence>
<feature type="region of interest" description="Disordered" evidence="6">
    <location>
        <begin position="1111"/>
        <end position="1197"/>
    </location>
</feature>
<protein>
    <submittedName>
        <fullName evidence="8">Rne/Rng family ribonuclease</fullName>
    </submittedName>
</protein>
<dbReference type="InterPro" id="IPR003029">
    <property type="entry name" value="S1_domain"/>
</dbReference>
<feature type="compositionally biased region" description="Low complexity" evidence="6">
    <location>
        <begin position="164"/>
        <end position="195"/>
    </location>
</feature>
<evidence type="ECO:0000256" key="2">
    <source>
        <dbReference type="ARBA" id="ARBA00022723"/>
    </source>
</evidence>
<evidence type="ECO:0000256" key="1">
    <source>
        <dbReference type="ARBA" id="ARBA00001946"/>
    </source>
</evidence>
<dbReference type="PANTHER" id="PTHR30001:SF0">
    <property type="entry name" value="RIBONUCLEASE G"/>
    <property type="match status" value="1"/>
</dbReference>
<feature type="region of interest" description="Disordered" evidence="6">
    <location>
        <begin position="1230"/>
        <end position="1337"/>
    </location>
</feature>
<keyword evidence="2" id="KW-0479">Metal-binding</keyword>
<feature type="compositionally biased region" description="Low complexity" evidence="6">
    <location>
        <begin position="99"/>
        <end position="130"/>
    </location>
</feature>